<comment type="caution">
    <text evidence="1">The sequence shown here is derived from an EMBL/GenBank/DDBJ whole genome shotgun (WGS) entry which is preliminary data.</text>
</comment>
<dbReference type="PANTHER" id="PTHR35307">
    <property type="entry name" value="PROTEIN, PUTATIVE-RELATED"/>
    <property type="match status" value="1"/>
</dbReference>
<proteinExistence type="predicted"/>
<accession>A0AAP0KZ30</accession>
<gene>
    <name evidence="1" type="ORF">Syun_005940</name>
</gene>
<protein>
    <submittedName>
        <fullName evidence="1">Uncharacterized protein</fullName>
    </submittedName>
</protein>
<evidence type="ECO:0000313" key="2">
    <source>
        <dbReference type="Proteomes" id="UP001420932"/>
    </source>
</evidence>
<organism evidence="1 2">
    <name type="scientific">Stephania yunnanensis</name>
    <dbReference type="NCBI Taxonomy" id="152371"/>
    <lineage>
        <taxon>Eukaryota</taxon>
        <taxon>Viridiplantae</taxon>
        <taxon>Streptophyta</taxon>
        <taxon>Embryophyta</taxon>
        <taxon>Tracheophyta</taxon>
        <taxon>Spermatophyta</taxon>
        <taxon>Magnoliopsida</taxon>
        <taxon>Ranunculales</taxon>
        <taxon>Menispermaceae</taxon>
        <taxon>Menispermoideae</taxon>
        <taxon>Cissampelideae</taxon>
        <taxon>Stephania</taxon>
    </lineage>
</organism>
<dbReference type="PANTHER" id="PTHR35307:SF3">
    <property type="entry name" value="DUF4220 DOMAIN-CONTAINING PROTEIN"/>
    <property type="match status" value="1"/>
</dbReference>
<name>A0AAP0KZ30_9MAGN</name>
<dbReference type="Proteomes" id="UP001420932">
    <property type="component" value="Unassembled WGS sequence"/>
</dbReference>
<keyword evidence="2" id="KW-1185">Reference proteome</keyword>
<reference evidence="1 2" key="1">
    <citation type="submission" date="2024-01" db="EMBL/GenBank/DDBJ databases">
        <title>Genome assemblies of Stephania.</title>
        <authorList>
            <person name="Yang L."/>
        </authorList>
    </citation>
    <scope>NUCLEOTIDE SEQUENCE [LARGE SCALE GENOMIC DNA]</scope>
    <source>
        <strain evidence="1">YNDBR</strain>
        <tissue evidence="1">Leaf</tissue>
    </source>
</reference>
<evidence type="ECO:0000313" key="1">
    <source>
        <dbReference type="EMBL" id="KAK9159599.1"/>
    </source>
</evidence>
<dbReference type="AlphaFoldDB" id="A0AAP0KZ30"/>
<dbReference type="EMBL" id="JBBNAF010000003">
    <property type="protein sequence ID" value="KAK9159599.1"/>
    <property type="molecule type" value="Genomic_DNA"/>
</dbReference>
<sequence>MVVLAKVVPPPLPSSSSSSVLAKSMTEALCEAFQILYYIDKKMNVARMDSIKLQLAKLLSEGGKDLYDQQEALVAKLSVDLTTHMPSARDQLSKLSGTAMSCICVGFMAPSFSNNEESENVSNMASLSIFVVTVAVNICIQLGTGVIFSFVAEHIIIMCWEGDKALDVLSEPHISLLLYLPDGPTILESIRHFLAQLPNCVFKQVNDGSVEDCQERARFIAKHLCELPSSLEDKVQWKVPVGFPNTPHFFDSSQDHVTATSQNVLP</sequence>